<dbReference type="InterPro" id="IPR003961">
    <property type="entry name" value="FN3_dom"/>
</dbReference>
<dbReference type="Pfam" id="PF00041">
    <property type="entry name" value="fn3"/>
    <property type="match status" value="3"/>
</dbReference>
<proteinExistence type="predicted"/>
<reference evidence="6" key="1">
    <citation type="journal article" date="2002" name="Science">
        <title>The draft genome of Ciona intestinalis: insights into chordate and vertebrate origins.</title>
        <authorList>
            <person name="Dehal P."/>
            <person name="Satou Y."/>
            <person name="Campbell R.K."/>
            <person name="Chapman J."/>
            <person name="Degnan B."/>
            <person name="De Tomaso A."/>
            <person name="Davidson B."/>
            <person name="Di Gregorio A."/>
            <person name="Gelpke M."/>
            <person name="Goodstein D.M."/>
            <person name="Harafuji N."/>
            <person name="Hastings K.E."/>
            <person name="Ho I."/>
            <person name="Hotta K."/>
            <person name="Huang W."/>
            <person name="Kawashima T."/>
            <person name="Lemaire P."/>
            <person name="Martinez D."/>
            <person name="Meinertzhagen I.A."/>
            <person name="Necula S."/>
            <person name="Nonaka M."/>
            <person name="Putnam N."/>
            <person name="Rash S."/>
            <person name="Saiga H."/>
            <person name="Satake M."/>
            <person name="Terry A."/>
            <person name="Yamada L."/>
            <person name="Wang H.G."/>
            <person name="Awazu S."/>
            <person name="Azumi K."/>
            <person name="Boore J."/>
            <person name="Branno M."/>
            <person name="Chin-Bow S."/>
            <person name="DeSantis R."/>
            <person name="Doyle S."/>
            <person name="Francino P."/>
            <person name="Keys D.N."/>
            <person name="Haga S."/>
            <person name="Hayashi H."/>
            <person name="Hino K."/>
            <person name="Imai K.S."/>
            <person name="Inaba K."/>
            <person name="Kano S."/>
            <person name="Kobayashi K."/>
            <person name="Kobayashi M."/>
            <person name="Lee B.I."/>
            <person name="Makabe K.W."/>
            <person name="Manohar C."/>
            <person name="Matassi G."/>
            <person name="Medina M."/>
            <person name="Mochizuki Y."/>
            <person name="Mount S."/>
            <person name="Morishita T."/>
            <person name="Miura S."/>
            <person name="Nakayama A."/>
            <person name="Nishizaka S."/>
            <person name="Nomoto H."/>
            <person name="Ohta F."/>
            <person name="Oishi K."/>
            <person name="Rigoutsos I."/>
            <person name="Sano M."/>
            <person name="Sasaki A."/>
            <person name="Sasakura Y."/>
            <person name="Shoguchi E."/>
            <person name="Shin-i T."/>
            <person name="Spagnuolo A."/>
            <person name="Stainier D."/>
            <person name="Suzuki M.M."/>
            <person name="Tassy O."/>
            <person name="Takatori N."/>
            <person name="Tokuoka M."/>
            <person name="Yagi K."/>
            <person name="Yoshizaki F."/>
            <person name="Wada S."/>
            <person name="Zhang C."/>
            <person name="Hyatt P.D."/>
            <person name="Larimer F."/>
            <person name="Detter C."/>
            <person name="Doggett N."/>
            <person name="Glavina T."/>
            <person name="Hawkins T."/>
            <person name="Richardson P."/>
            <person name="Lucas S."/>
            <person name="Kohara Y."/>
            <person name="Levine M."/>
            <person name="Satoh N."/>
            <person name="Rokhsar D.S."/>
        </authorList>
    </citation>
    <scope>NUCLEOTIDE SEQUENCE [LARGE SCALE GENOMIC DNA]</scope>
</reference>
<dbReference type="STRING" id="7719.ENSCINP00000025568"/>
<evidence type="ECO:0000256" key="2">
    <source>
        <dbReference type="SAM" id="MobiDB-lite"/>
    </source>
</evidence>
<dbReference type="InterPro" id="IPR036116">
    <property type="entry name" value="FN3_sf"/>
</dbReference>
<dbReference type="SMART" id="SM00060">
    <property type="entry name" value="FN3"/>
    <property type="match status" value="4"/>
</dbReference>
<feature type="chain" id="PRO_5014089844" evidence="3">
    <location>
        <begin position="19"/>
        <end position="653"/>
    </location>
</feature>
<dbReference type="AlphaFoldDB" id="F6QP88"/>
<dbReference type="Proteomes" id="UP000008144">
    <property type="component" value="Chromosome 12"/>
</dbReference>
<keyword evidence="1" id="KW-0677">Repeat</keyword>
<dbReference type="InterPro" id="IPR050991">
    <property type="entry name" value="ECM_Regulatory_Proteins"/>
</dbReference>
<dbReference type="Pfam" id="PF24748">
    <property type="entry name" value="Galaxin_repeat"/>
    <property type="match status" value="1"/>
</dbReference>
<evidence type="ECO:0000313" key="5">
    <source>
        <dbReference type="Ensembl" id="ENSCINP00000025568.2"/>
    </source>
</evidence>
<dbReference type="GeneID" id="100182013"/>
<dbReference type="InterPro" id="IPR056601">
    <property type="entry name" value="Galaxin_dom"/>
</dbReference>
<dbReference type="HOGENOM" id="CLU_457788_0_0_1"/>
<feature type="domain" description="Fibronectin type-III" evidence="4">
    <location>
        <begin position="319"/>
        <end position="416"/>
    </location>
</feature>
<accession>F6QP88</accession>
<evidence type="ECO:0000259" key="4">
    <source>
        <dbReference type="PROSITE" id="PS50853"/>
    </source>
</evidence>
<accession>A0A1W2WDF2</accession>
<dbReference type="Gene3D" id="2.60.40.10">
    <property type="entry name" value="Immunoglobulins"/>
    <property type="match status" value="3"/>
</dbReference>
<dbReference type="GeneTree" id="ENSGT00940000155126"/>
<feature type="domain" description="Fibronectin type-III" evidence="4">
    <location>
        <begin position="23"/>
        <end position="110"/>
    </location>
</feature>
<reference evidence="5" key="4">
    <citation type="submission" date="2025-09" db="UniProtKB">
        <authorList>
            <consortium name="Ensembl"/>
        </authorList>
    </citation>
    <scope>IDENTIFICATION</scope>
</reference>
<feature type="domain" description="Fibronectin type-III" evidence="4">
    <location>
        <begin position="128"/>
        <end position="226"/>
    </location>
</feature>
<dbReference type="PANTHER" id="PTHR46708">
    <property type="entry name" value="TENASCIN"/>
    <property type="match status" value="1"/>
</dbReference>
<name>F6QP88_CIOIN</name>
<organism evidence="5 6">
    <name type="scientific">Ciona intestinalis</name>
    <name type="common">Transparent sea squirt</name>
    <name type="synonym">Ascidia intestinalis</name>
    <dbReference type="NCBI Taxonomy" id="7719"/>
    <lineage>
        <taxon>Eukaryota</taxon>
        <taxon>Metazoa</taxon>
        <taxon>Chordata</taxon>
        <taxon>Tunicata</taxon>
        <taxon>Ascidiacea</taxon>
        <taxon>Phlebobranchia</taxon>
        <taxon>Cionidae</taxon>
        <taxon>Ciona</taxon>
    </lineage>
</organism>
<dbReference type="SUPFAM" id="SSF49265">
    <property type="entry name" value="Fibronectin type III"/>
    <property type="match status" value="3"/>
</dbReference>
<sequence>MFTLRITFLGLLVALVAGKQLPRPIRPRVTIRTTDTLKVEWTKPPLVAYARYTVTISPNGIIHQPQSPMVTNRVITGLLPGVEYSVEVRGQSENGALSPPMTFKAWTAPLAPVQLKLRPITEIKIEIQLGEFEETYSVATVGIHVDWEQPDGFTDITGYDIQINPQEGVLVFPQSNIIGESGSTSAVYTGLTPGKQYTVTVRAKTGSEREEIFSELVTATAKIPPNRPFSVEAKDVEATDFSLHVMRPAGANETISIHTTPNDVTISAPTPDPLLPKFDVYHISGLQPSTTYRVDVNTISHGVSSIEPYIVTLTTKSLPPTELHVTTFDSNSVTLQWKQPRQQLTGNQEIQYLIEYADHTDEYLSQTINAEHSSSFINARIQELESGKVYKFNVTTIVNGIESNPAQVIQATVPPTPVVASIAQIGDGISLTFIEPEDGECPVVKVMYSPGLNGNNPKPVYVNISSTAFLEGVPRSSGYSIHTRCVAAAIEGPELTFPASTVVYEDTAEGLEETARDEPPAPPPPGEGANARDAPPPPPPPGEGANARDAPPPPPPPGEGANSRDEQGGSTAMVRLECLALGLGTGRPRPAEFIAPDACCGNRPYHTISHTCCGRFLLGKVDDRRLCCGQTPYVTGSQKCCSPDVVVRSDVDC</sequence>
<evidence type="ECO:0000313" key="6">
    <source>
        <dbReference type="Proteomes" id="UP000008144"/>
    </source>
</evidence>
<dbReference type="CDD" id="cd00063">
    <property type="entry name" value="FN3"/>
    <property type="match status" value="3"/>
</dbReference>
<dbReference type="OrthoDB" id="10253954at2759"/>
<dbReference type="PROSITE" id="PS50853">
    <property type="entry name" value="FN3"/>
    <property type="match status" value="3"/>
</dbReference>
<feature type="region of interest" description="Disordered" evidence="2">
    <location>
        <begin position="509"/>
        <end position="568"/>
    </location>
</feature>
<dbReference type="PANTHER" id="PTHR46708:SF9">
    <property type="entry name" value="FIBRONECTIN"/>
    <property type="match status" value="1"/>
</dbReference>
<gene>
    <name evidence="5" type="primary">LOC100182013</name>
</gene>
<reference evidence="5" key="2">
    <citation type="journal article" date="2008" name="Genome Biol.">
        <title>Improved genome assembly and evidence-based global gene model set for the chordate Ciona intestinalis: new insight into intron and operon populations.</title>
        <authorList>
            <person name="Satou Y."/>
            <person name="Mineta K."/>
            <person name="Ogasawara M."/>
            <person name="Sasakura Y."/>
            <person name="Shoguchi E."/>
            <person name="Ueno K."/>
            <person name="Yamada L."/>
            <person name="Matsumoto J."/>
            <person name="Wasserscheid J."/>
            <person name="Dewar K."/>
            <person name="Wiley G.B."/>
            <person name="Macmil S.L."/>
            <person name="Roe B.A."/>
            <person name="Zeller R.W."/>
            <person name="Hastings K.E."/>
            <person name="Lemaire P."/>
            <person name="Lindquist E."/>
            <person name="Endo T."/>
            <person name="Hotta K."/>
            <person name="Inaba K."/>
        </authorList>
    </citation>
    <scope>NUCLEOTIDE SEQUENCE [LARGE SCALE GENOMIC DNA]</scope>
    <source>
        <strain evidence="5">wild type</strain>
    </source>
</reference>
<evidence type="ECO:0000256" key="3">
    <source>
        <dbReference type="SAM" id="SignalP"/>
    </source>
</evidence>
<dbReference type="InParanoid" id="F6QP88"/>
<keyword evidence="3" id="KW-0732">Signal</keyword>
<dbReference type="EMBL" id="EAAA01001053">
    <property type="status" value="NOT_ANNOTATED_CDS"/>
    <property type="molecule type" value="Genomic_DNA"/>
</dbReference>
<dbReference type="Ensembl" id="ENSCINT00000025814.2">
    <property type="protein sequence ID" value="ENSCINP00000025568.2"/>
    <property type="gene ID" value="ENSCING00000014059.2"/>
</dbReference>
<dbReference type="RefSeq" id="XP_002129295.1">
    <property type="nucleotide sequence ID" value="XM_002129259.4"/>
</dbReference>
<evidence type="ECO:0000256" key="1">
    <source>
        <dbReference type="ARBA" id="ARBA00022737"/>
    </source>
</evidence>
<reference evidence="5" key="3">
    <citation type="submission" date="2025-08" db="UniProtKB">
        <authorList>
            <consortium name="Ensembl"/>
        </authorList>
    </citation>
    <scope>IDENTIFICATION</scope>
</reference>
<dbReference type="KEGG" id="cin:100182013"/>
<keyword evidence="6" id="KW-1185">Reference proteome</keyword>
<feature type="signal peptide" evidence="3">
    <location>
        <begin position="1"/>
        <end position="18"/>
    </location>
</feature>
<protein>
    <submittedName>
        <fullName evidence="5">Fibronectin</fullName>
    </submittedName>
</protein>
<dbReference type="InterPro" id="IPR013783">
    <property type="entry name" value="Ig-like_fold"/>
</dbReference>